<dbReference type="AlphaFoldDB" id="A0AAW6T960"/>
<protein>
    <recommendedName>
        <fullName evidence="3">Protein ImuA</fullName>
    </recommendedName>
</protein>
<name>A0AAW6T960_9MICO</name>
<evidence type="ECO:0000313" key="2">
    <source>
        <dbReference type="Proteomes" id="UP001321506"/>
    </source>
</evidence>
<reference evidence="1 2" key="1">
    <citation type="submission" date="2023-04" db="EMBL/GenBank/DDBJ databases">
        <title>Klugiella caeni sp. nov. isolated from the sludge of biochemical tank.</title>
        <authorList>
            <person name="Geng K."/>
        </authorList>
    </citation>
    <scope>NUCLEOTIDE SEQUENCE [LARGE SCALE GENOMIC DNA]</scope>
    <source>
        <strain evidence="1 2">YN-L-19</strain>
    </source>
</reference>
<dbReference type="Proteomes" id="UP001321506">
    <property type="component" value="Unassembled WGS sequence"/>
</dbReference>
<accession>A0AAW6T960</accession>
<keyword evidence="2" id="KW-1185">Reference proteome</keyword>
<evidence type="ECO:0008006" key="3">
    <source>
        <dbReference type="Google" id="ProtNLM"/>
    </source>
</evidence>
<dbReference type="RefSeq" id="WP_281487926.1">
    <property type="nucleotide sequence ID" value="NZ_JASATX010000001.1"/>
</dbReference>
<proteinExistence type="predicted"/>
<evidence type="ECO:0000313" key="1">
    <source>
        <dbReference type="EMBL" id="MDI2098172.1"/>
    </source>
</evidence>
<organism evidence="1 2">
    <name type="scientific">Ruicaihuangia caeni</name>
    <dbReference type="NCBI Taxonomy" id="3042517"/>
    <lineage>
        <taxon>Bacteria</taxon>
        <taxon>Bacillati</taxon>
        <taxon>Actinomycetota</taxon>
        <taxon>Actinomycetes</taxon>
        <taxon>Micrococcales</taxon>
        <taxon>Microbacteriaceae</taxon>
        <taxon>Ruicaihuangia</taxon>
    </lineage>
</organism>
<sequence>MRAAGMETADAVRELRDRIRRLEQPRLRERTLPTLPGLAEVLPGGGLRPGASYSIEGSARLAMSLMVGPASAGAWCGVVGMPEFGVEAAAGVGLELERVVLIPRPGEHWLAVTASLADALSVVLVKPTARVGHATASKLSARLRQHDAVLIAFGDWPEAEARLRLEEPRWQGLGQGSGHLTDCEATVTAVDRSGRSRSARFSVGEASTGMFAVASDEVVSGRLESDTLHSGMRGLSGAVRAAGRSRLQRVS</sequence>
<comment type="caution">
    <text evidence="1">The sequence shown here is derived from an EMBL/GenBank/DDBJ whole genome shotgun (WGS) entry which is preliminary data.</text>
</comment>
<gene>
    <name evidence="1" type="ORF">QF206_04225</name>
</gene>
<dbReference type="EMBL" id="JASATX010000001">
    <property type="protein sequence ID" value="MDI2098172.1"/>
    <property type="molecule type" value="Genomic_DNA"/>
</dbReference>